<dbReference type="Proteomes" id="UP000316123">
    <property type="component" value="Unassembled WGS sequence"/>
</dbReference>
<accession>A0A9X9FVI0</accession>
<proteinExistence type="predicted"/>
<sequence length="74" mass="7692">MKAASTASKCSPRSRTCASRWAAITFHAGACNPDTTTRPVGASLLAKNPQAPPANRSAALSLMFFASKLAPTKE</sequence>
<gene>
    <name evidence="1" type="ORF">FIV41_25410</name>
</gene>
<protein>
    <submittedName>
        <fullName evidence="1">Uncharacterized protein</fullName>
    </submittedName>
</protein>
<dbReference type="EMBL" id="VFEQ01000023">
    <property type="protein sequence ID" value="TWR52791.1"/>
    <property type="molecule type" value="Genomic_DNA"/>
</dbReference>
<name>A0A9X9FVI0_PSEMA</name>
<dbReference type="AlphaFoldDB" id="A0A9X9FVI0"/>
<evidence type="ECO:0000313" key="1">
    <source>
        <dbReference type="EMBL" id="TWR52791.1"/>
    </source>
</evidence>
<reference evidence="1 2" key="1">
    <citation type="submission" date="2019-06" db="EMBL/GenBank/DDBJ databases">
        <title>Pseudomonas bimorpha sp. nov. isolated from bovine raw milk and skim milk concentrate.</title>
        <authorList>
            <person name="Hofmann K."/>
            <person name="Huptas C."/>
            <person name="Doll E."/>
            <person name="Scherer S."/>
            <person name="Wenning M."/>
        </authorList>
    </citation>
    <scope>NUCLEOTIDE SEQUENCE [LARGE SCALE GENOMIC DNA]</scope>
    <source>
        <strain evidence="1 2">DSM 13124</strain>
    </source>
</reference>
<comment type="caution">
    <text evidence="1">The sequence shown here is derived from an EMBL/GenBank/DDBJ whole genome shotgun (WGS) entry which is preliminary data.</text>
</comment>
<organism evidence="1 2">
    <name type="scientific">Pseudomonas marginalis</name>
    <name type="common">Pseudomonas panacis</name>
    <dbReference type="NCBI Taxonomy" id="298"/>
    <lineage>
        <taxon>Bacteria</taxon>
        <taxon>Pseudomonadati</taxon>
        <taxon>Pseudomonadota</taxon>
        <taxon>Gammaproteobacteria</taxon>
        <taxon>Pseudomonadales</taxon>
        <taxon>Pseudomonadaceae</taxon>
        <taxon>Pseudomonas</taxon>
    </lineage>
</organism>
<evidence type="ECO:0000313" key="2">
    <source>
        <dbReference type="Proteomes" id="UP000316123"/>
    </source>
</evidence>